<protein>
    <submittedName>
        <fullName evidence="1">Uncharacterized protein</fullName>
    </submittedName>
</protein>
<organism evidence="1 2">
    <name type="scientific">Chryseobacterium salivictor</name>
    <dbReference type="NCBI Taxonomy" id="2547600"/>
    <lineage>
        <taxon>Bacteria</taxon>
        <taxon>Pseudomonadati</taxon>
        <taxon>Bacteroidota</taxon>
        <taxon>Flavobacteriia</taxon>
        <taxon>Flavobacteriales</taxon>
        <taxon>Weeksellaceae</taxon>
        <taxon>Chryseobacterium group</taxon>
        <taxon>Chryseobacterium</taxon>
    </lineage>
</organism>
<evidence type="ECO:0000313" key="2">
    <source>
        <dbReference type="Proteomes" id="UP000294419"/>
    </source>
</evidence>
<name>A0A4P6ZC86_9FLAO</name>
<dbReference type="Proteomes" id="UP000294419">
    <property type="component" value="Chromosome"/>
</dbReference>
<reference evidence="1 2" key="1">
    <citation type="submission" date="2019-03" db="EMBL/GenBank/DDBJ databases">
        <authorList>
            <person name="Kim H."/>
            <person name="Yu S.-M."/>
        </authorList>
    </citation>
    <scope>NUCLEOTIDE SEQUENCE [LARGE SCALE GENOMIC DNA]</scope>
    <source>
        <strain evidence="1 2">NBC122</strain>
    </source>
</reference>
<evidence type="ECO:0000313" key="1">
    <source>
        <dbReference type="EMBL" id="QBO57057.1"/>
    </source>
</evidence>
<keyword evidence="2" id="KW-1185">Reference proteome</keyword>
<dbReference type="KEGG" id="csal:NBC122_00199"/>
<accession>A0A4P6ZC86</accession>
<sequence>MRWKATLIKYRDADRIAVEFEKDQELIRRIKLIDDARWNPQR</sequence>
<dbReference type="AlphaFoldDB" id="A0A4P6ZC86"/>
<gene>
    <name evidence="1" type="ORF">NBC122_00199</name>
</gene>
<proteinExistence type="predicted"/>
<dbReference type="RefSeq" id="WP_262709570.1">
    <property type="nucleotide sequence ID" value="NZ_CP037954.1"/>
</dbReference>
<dbReference type="EMBL" id="CP037954">
    <property type="protein sequence ID" value="QBO57057.1"/>
    <property type="molecule type" value="Genomic_DNA"/>
</dbReference>